<name>F5RQE6_9FIRM</name>
<reference evidence="1 2" key="1">
    <citation type="submission" date="2011-04" db="EMBL/GenBank/DDBJ databases">
        <authorList>
            <person name="Muzny D."/>
            <person name="Qin X."/>
            <person name="Deng J."/>
            <person name="Jiang H."/>
            <person name="Liu Y."/>
            <person name="Qu J."/>
            <person name="Song X.-Z."/>
            <person name="Zhang L."/>
            <person name="Thornton R."/>
            <person name="Coyle M."/>
            <person name="Francisco L."/>
            <person name="Jackson L."/>
            <person name="Javaid M."/>
            <person name="Korchina V."/>
            <person name="Kovar C."/>
            <person name="Mata R."/>
            <person name="Mathew T."/>
            <person name="Ngo R."/>
            <person name="Nguyen L."/>
            <person name="Nguyen N."/>
            <person name="Okwuonu G."/>
            <person name="Ongeri F."/>
            <person name="Pham C."/>
            <person name="Simmons D."/>
            <person name="Wilczek-Boney K."/>
            <person name="Hale W."/>
            <person name="Jakkamsetti A."/>
            <person name="Pham P."/>
            <person name="Ruth R."/>
            <person name="San Lucas F."/>
            <person name="Warren J."/>
            <person name="Zhang J."/>
            <person name="Zhao Z."/>
            <person name="Zhou C."/>
            <person name="Zhu D."/>
            <person name="Lee S."/>
            <person name="Bess C."/>
            <person name="Blankenburg K."/>
            <person name="Forbes L."/>
            <person name="Fu Q."/>
            <person name="Gubbala S."/>
            <person name="Hirani K."/>
            <person name="Jayaseelan J.C."/>
            <person name="Lara F."/>
            <person name="Munidasa M."/>
            <person name="Palculict T."/>
            <person name="Patil S."/>
            <person name="Pu L.-L."/>
            <person name="Saada N."/>
            <person name="Tang L."/>
            <person name="Weissenberger G."/>
            <person name="Zhu Y."/>
            <person name="Hemphill L."/>
            <person name="Shang Y."/>
            <person name="Youmans B."/>
            <person name="Ayvaz T."/>
            <person name="Ross M."/>
            <person name="Santibanez J."/>
            <person name="Aqrawi P."/>
            <person name="Gross S."/>
            <person name="Joshi V."/>
            <person name="Fowler G."/>
            <person name="Nazareth L."/>
            <person name="Reid J."/>
            <person name="Worley K."/>
            <person name="Petrosino J."/>
            <person name="Highlander S."/>
            <person name="Gibbs R."/>
        </authorList>
    </citation>
    <scope>NUCLEOTIDE SEQUENCE [LARGE SCALE GENOMIC DNA]</scope>
    <source>
        <strain evidence="1 2">DSM 2778</strain>
    </source>
</reference>
<dbReference type="HOGENOM" id="CLU_122734_3_0_9"/>
<accession>F5RQE6</accession>
<dbReference type="Proteomes" id="UP000004067">
    <property type="component" value="Unassembled WGS sequence"/>
</dbReference>
<proteinExistence type="predicted"/>
<dbReference type="STRING" id="888060.HMPREF9081_2482"/>
<dbReference type="Pfam" id="PF05973">
    <property type="entry name" value="Gp49"/>
    <property type="match status" value="1"/>
</dbReference>
<evidence type="ECO:0000313" key="2">
    <source>
        <dbReference type="Proteomes" id="UP000004067"/>
    </source>
</evidence>
<sequence length="121" mass="14375">MYELIFYHSRNGISEIEAHLDELAKEVQTNKTSRINREKILAYMKALSLYGTRLGMPFVKHIGGDLWELRPLSNRIFFFYWKDNQFVLLHHFIKKSQKTPTKELQQAKLKLKDFLERSGNS</sequence>
<keyword evidence="2" id="KW-1185">Reference proteome</keyword>
<evidence type="ECO:0000313" key="1">
    <source>
        <dbReference type="EMBL" id="EGK56980.1"/>
    </source>
</evidence>
<dbReference type="OrthoDB" id="573082at2"/>
<dbReference type="InterPro" id="IPR009241">
    <property type="entry name" value="HigB-like"/>
</dbReference>
<dbReference type="RefSeq" id="WP_006307660.1">
    <property type="nucleotide sequence ID" value="NZ_GL892076.1"/>
</dbReference>
<protein>
    <submittedName>
        <fullName evidence="1">Protein of hypothetical function DUF891</fullName>
    </submittedName>
</protein>
<dbReference type="eggNOG" id="COG4679">
    <property type="taxonomic scope" value="Bacteria"/>
</dbReference>
<comment type="caution">
    <text evidence="1">The sequence shown here is derived from an EMBL/GenBank/DDBJ whole genome shotgun (WGS) entry which is preliminary data.</text>
</comment>
<dbReference type="EMBL" id="AFHQ01000060">
    <property type="protein sequence ID" value="EGK56980.1"/>
    <property type="molecule type" value="Genomic_DNA"/>
</dbReference>
<organism evidence="1 2">
    <name type="scientific">Centipeda periodontii DSM 2778</name>
    <dbReference type="NCBI Taxonomy" id="888060"/>
    <lineage>
        <taxon>Bacteria</taxon>
        <taxon>Bacillati</taxon>
        <taxon>Bacillota</taxon>
        <taxon>Negativicutes</taxon>
        <taxon>Selenomonadales</taxon>
        <taxon>Selenomonadaceae</taxon>
        <taxon>Centipeda</taxon>
    </lineage>
</organism>
<gene>
    <name evidence="1" type="ORF">HMPREF9081_2482</name>
</gene>
<dbReference type="AlphaFoldDB" id="F5RQE6"/>